<reference evidence="1 2" key="1">
    <citation type="journal article" date="2018" name="Nat. Ecol. Evol.">
        <title>Pezizomycetes genomes reveal the molecular basis of ectomycorrhizal truffle lifestyle.</title>
        <authorList>
            <person name="Murat C."/>
            <person name="Payen T."/>
            <person name="Noel B."/>
            <person name="Kuo A."/>
            <person name="Morin E."/>
            <person name="Chen J."/>
            <person name="Kohler A."/>
            <person name="Krizsan K."/>
            <person name="Balestrini R."/>
            <person name="Da Silva C."/>
            <person name="Montanini B."/>
            <person name="Hainaut M."/>
            <person name="Levati E."/>
            <person name="Barry K.W."/>
            <person name="Belfiori B."/>
            <person name="Cichocki N."/>
            <person name="Clum A."/>
            <person name="Dockter R.B."/>
            <person name="Fauchery L."/>
            <person name="Guy J."/>
            <person name="Iotti M."/>
            <person name="Le Tacon F."/>
            <person name="Lindquist E.A."/>
            <person name="Lipzen A."/>
            <person name="Malagnac F."/>
            <person name="Mello A."/>
            <person name="Molinier V."/>
            <person name="Miyauchi S."/>
            <person name="Poulain J."/>
            <person name="Riccioni C."/>
            <person name="Rubini A."/>
            <person name="Sitrit Y."/>
            <person name="Splivallo R."/>
            <person name="Traeger S."/>
            <person name="Wang M."/>
            <person name="Zifcakova L."/>
            <person name="Wipf D."/>
            <person name="Zambonelli A."/>
            <person name="Paolocci F."/>
            <person name="Nowrousian M."/>
            <person name="Ottonello S."/>
            <person name="Baldrian P."/>
            <person name="Spatafora J.W."/>
            <person name="Henrissat B."/>
            <person name="Nagy L.G."/>
            <person name="Aury J.M."/>
            <person name="Wincker P."/>
            <person name="Grigoriev I.V."/>
            <person name="Bonfante P."/>
            <person name="Martin F.M."/>
        </authorList>
    </citation>
    <scope>NUCLEOTIDE SEQUENCE [LARGE SCALE GENOMIC DNA]</scope>
    <source>
        <strain evidence="1 2">120613-1</strain>
    </source>
</reference>
<evidence type="ECO:0000313" key="1">
    <source>
        <dbReference type="EMBL" id="RPA91018.1"/>
    </source>
</evidence>
<feature type="non-terminal residue" evidence="1">
    <location>
        <position position="1"/>
    </location>
</feature>
<organism evidence="1 2">
    <name type="scientific">Choiromyces venosus 120613-1</name>
    <dbReference type="NCBI Taxonomy" id="1336337"/>
    <lineage>
        <taxon>Eukaryota</taxon>
        <taxon>Fungi</taxon>
        <taxon>Dikarya</taxon>
        <taxon>Ascomycota</taxon>
        <taxon>Pezizomycotina</taxon>
        <taxon>Pezizomycetes</taxon>
        <taxon>Pezizales</taxon>
        <taxon>Tuberaceae</taxon>
        <taxon>Choiromyces</taxon>
    </lineage>
</organism>
<dbReference type="EMBL" id="ML120507">
    <property type="protein sequence ID" value="RPA91018.1"/>
    <property type="molecule type" value="Genomic_DNA"/>
</dbReference>
<protein>
    <recommendedName>
        <fullName evidence="3">Tc1-like transposase DDE domain-containing protein</fullName>
    </recommendedName>
</protein>
<evidence type="ECO:0000313" key="2">
    <source>
        <dbReference type="Proteomes" id="UP000276215"/>
    </source>
</evidence>
<feature type="non-terminal residue" evidence="1">
    <location>
        <position position="120"/>
    </location>
</feature>
<gene>
    <name evidence="1" type="ORF">L873DRAFT_1626651</name>
</gene>
<keyword evidence="2" id="KW-1185">Reference proteome</keyword>
<dbReference type="Proteomes" id="UP000276215">
    <property type="component" value="Unassembled WGS sequence"/>
</dbReference>
<name>A0A3N4J1S9_9PEZI</name>
<dbReference type="STRING" id="1336337.A0A3N4J1S9"/>
<dbReference type="AlphaFoldDB" id="A0A3N4J1S9"/>
<evidence type="ECO:0008006" key="3">
    <source>
        <dbReference type="Google" id="ProtNLM"/>
    </source>
</evidence>
<proteinExistence type="predicted"/>
<accession>A0A3N4J1S9</accession>
<sequence length="120" mass="13272">LTPIIIVTQDEYTFNSNDGRYFICVHKDHHLLWKKGKGQGLHISELLTPVGKLGDGTTCEILKCSGDGEAFGSNWNKAISAFEVEFPGCQALFLFDNAKKHHKYAKNSLQVSKMNMANGG</sequence>